<feature type="transmembrane region" description="Helical" evidence="1">
    <location>
        <begin position="226"/>
        <end position="251"/>
    </location>
</feature>
<dbReference type="EMBL" id="MFGB01000023">
    <property type="protein sequence ID" value="OGF25153.1"/>
    <property type="molecule type" value="Genomic_DNA"/>
</dbReference>
<evidence type="ECO:0000313" key="2">
    <source>
        <dbReference type="EMBL" id="OGF25153.1"/>
    </source>
</evidence>
<organism evidence="2 3">
    <name type="scientific">Candidatus Falkowbacteria bacterium RIFOXYA2_FULL_47_19</name>
    <dbReference type="NCBI Taxonomy" id="1797994"/>
    <lineage>
        <taxon>Bacteria</taxon>
        <taxon>Candidatus Falkowiibacteriota</taxon>
    </lineage>
</organism>
<sequence>MEKKFKKIKDWKSVTLVLSGCFLVFLLFPSVSNAETPICNNPGLNATDEQIAAYQECLRNNGINIEGNSITEKLMLAMTRIVYEIVRGIGLLFILVTSVMQDVFEWNHFINVETVNRGWVIVRDLCNMFFVLILLVIAFATILRQESYSAKRLLGKLIIMAVLINFSKMICGLIIDFSQLIMLTFVQGLGTGSNRLVDLLGMEDMLTMARAAARNPNLPIDLSSMFGALLAGLAAAIVAFVVVVVLFLILLFRIVMLWIYIILSPIAYLCSAFPGGQKYAGQWWSEFTKQVVTGPILAFFYWLALSTAQSSMSTLRADMLEGEFISNIPSDFWSVASFQTYSVTLALLVGGLIITQQAGGLAGSMAGKGLGWAQKYTGVRRVRERYGAFAARRESERKRKVEESGDKWFGRYKATTATAGAALQAVKNQTVGKLTSKVSMDLFRSEADRKTYREKRRQKSEAKEKIFEAWEDLKDLNTGATQRHGDLVYERNNMAGITVKDLSGKVVAKHRALETKAEFRKAYSPARRALDETAAKKINSLKQDFGNLSAAELRRILDNKSASKNEKQTASMMLNAMSEFKNKEQLEQAKSNIEGLPTLMKEFNDTADRRFGLWNNSSAAFQAKVKDGTIRVDNLDTSQITGETLELIRDTVGNLKFADSVEGMIRTQDDRNKVEAAADSRLAALNASGDFTDNARVHRKFYAGMTGNVVKAMDGVPAQMERLISEAKPEHLSKIKSDNFLNADFARAFANNISIQKLDSMQKMGKVDPLVLKQMVDAAANATTRSDHSKFMEALNKNNTLKSIHEGRA</sequence>
<keyword evidence="1" id="KW-1133">Transmembrane helix</keyword>
<gene>
    <name evidence="2" type="ORF">A2227_07465</name>
</gene>
<keyword evidence="1" id="KW-0812">Transmembrane</keyword>
<feature type="transmembrane region" description="Helical" evidence="1">
    <location>
        <begin position="85"/>
        <end position="104"/>
    </location>
</feature>
<feature type="transmembrane region" description="Helical" evidence="1">
    <location>
        <begin position="287"/>
        <end position="305"/>
    </location>
</feature>
<accession>A0A1F5SFD9</accession>
<feature type="transmembrane region" description="Helical" evidence="1">
    <location>
        <begin position="155"/>
        <end position="175"/>
    </location>
</feature>
<dbReference type="STRING" id="1797994.A2227_07465"/>
<protein>
    <recommendedName>
        <fullName evidence="4">TrbL/VirB6 plasmid conjugal transfer protein</fullName>
    </recommendedName>
</protein>
<comment type="caution">
    <text evidence="2">The sequence shown here is derived from an EMBL/GenBank/DDBJ whole genome shotgun (WGS) entry which is preliminary data.</text>
</comment>
<dbReference type="Proteomes" id="UP000178367">
    <property type="component" value="Unassembled WGS sequence"/>
</dbReference>
<reference evidence="2 3" key="1">
    <citation type="journal article" date="2016" name="Nat. Commun.">
        <title>Thousands of microbial genomes shed light on interconnected biogeochemical processes in an aquifer system.</title>
        <authorList>
            <person name="Anantharaman K."/>
            <person name="Brown C.T."/>
            <person name="Hug L.A."/>
            <person name="Sharon I."/>
            <person name="Castelle C.J."/>
            <person name="Probst A.J."/>
            <person name="Thomas B.C."/>
            <person name="Singh A."/>
            <person name="Wilkins M.J."/>
            <person name="Karaoz U."/>
            <person name="Brodie E.L."/>
            <person name="Williams K.H."/>
            <person name="Hubbard S.S."/>
            <person name="Banfield J.F."/>
        </authorList>
    </citation>
    <scope>NUCLEOTIDE SEQUENCE [LARGE SCALE GENOMIC DNA]</scope>
</reference>
<feature type="transmembrane region" description="Helical" evidence="1">
    <location>
        <begin position="125"/>
        <end position="143"/>
    </location>
</feature>
<name>A0A1F5SFD9_9BACT</name>
<feature type="transmembrane region" description="Helical" evidence="1">
    <location>
        <begin position="257"/>
        <end position="275"/>
    </location>
</feature>
<evidence type="ECO:0008006" key="4">
    <source>
        <dbReference type="Google" id="ProtNLM"/>
    </source>
</evidence>
<evidence type="ECO:0000313" key="3">
    <source>
        <dbReference type="Proteomes" id="UP000178367"/>
    </source>
</evidence>
<keyword evidence="1" id="KW-0472">Membrane</keyword>
<proteinExistence type="predicted"/>
<dbReference type="AlphaFoldDB" id="A0A1F5SFD9"/>
<evidence type="ECO:0000256" key="1">
    <source>
        <dbReference type="SAM" id="Phobius"/>
    </source>
</evidence>